<dbReference type="GO" id="GO:0019228">
    <property type="term" value="P:neuronal action potential"/>
    <property type="evidence" value="ECO:0007669"/>
    <property type="project" value="TreeGrafter"/>
</dbReference>
<evidence type="ECO:0000256" key="16">
    <source>
        <dbReference type="SAM" id="MobiDB-lite"/>
    </source>
</evidence>
<dbReference type="InterPro" id="IPR005821">
    <property type="entry name" value="Ion_trans_dom"/>
</dbReference>
<evidence type="ECO:0000313" key="19">
    <source>
        <dbReference type="Proteomes" id="UP000515163"/>
    </source>
</evidence>
<feature type="transmembrane region" description="Helical" evidence="17">
    <location>
        <begin position="320"/>
        <end position="340"/>
    </location>
</feature>
<organism evidence="19 20">
    <name type="scientific">Actinia tenebrosa</name>
    <name type="common">Australian red waratah sea anemone</name>
    <dbReference type="NCBI Taxonomy" id="6105"/>
    <lineage>
        <taxon>Eukaryota</taxon>
        <taxon>Metazoa</taxon>
        <taxon>Cnidaria</taxon>
        <taxon>Anthozoa</taxon>
        <taxon>Hexacorallia</taxon>
        <taxon>Actiniaria</taxon>
        <taxon>Actiniidae</taxon>
        <taxon>Actinia</taxon>
    </lineage>
</organism>
<dbReference type="InParanoid" id="A0A6P8IGT4"/>
<feature type="transmembrane region" description="Helical" evidence="17">
    <location>
        <begin position="910"/>
        <end position="936"/>
    </location>
</feature>
<dbReference type="FunFam" id="1.20.120.350:FF:000075">
    <property type="entry name" value="Sodium channel protein"/>
    <property type="match status" value="1"/>
</dbReference>
<feature type="transmembrane region" description="Helical" evidence="17">
    <location>
        <begin position="708"/>
        <end position="730"/>
    </location>
</feature>
<feature type="transmembrane region" description="Helical" evidence="17">
    <location>
        <begin position="750"/>
        <end position="766"/>
    </location>
</feature>
<evidence type="ECO:0000256" key="7">
    <source>
        <dbReference type="ARBA" id="ARBA00022882"/>
    </source>
</evidence>
<keyword evidence="10" id="KW-0406">Ion transport</keyword>
<feature type="transmembrane region" description="Helical" evidence="17">
    <location>
        <begin position="193"/>
        <end position="220"/>
    </location>
</feature>
<evidence type="ECO:0000256" key="6">
    <source>
        <dbReference type="ARBA" id="ARBA00022737"/>
    </source>
</evidence>
<evidence type="ECO:0000256" key="15">
    <source>
        <dbReference type="ARBA" id="ARBA00023303"/>
    </source>
</evidence>
<protein>
    <submittedName>
        <fullName evidence="20">Sodium channel protein type 8 subunit alpha-like isoform X1</fullName>
    </submittedName>
</protein>
<feature type="region of interest" description="Disordered" evidence="16">
    <location>
        <begin position="672"/>
        <end position="695"/>
    </location>
</feature>
<evidence type="ECO:0000256" key="14">
    <source>
        <dbReference type="ARBA" id="ARBA00023201"/>
    </source>
</evidence>
<evidence type="ECO:0000313" key="20">
    <source>
        <dbReference type="RefSeq" id="XP_031566037.1"/>
    </source>
</evidence>
<feature type="region of interest" description="Disordered" evidence="16">
    <location>
        <begin position="77"/>
        <end position="114"/>
    </location>
</feature>
<feature type="region of interest" description="Disordered" evidence="16">
    <location>
        <begin position="1"/>
        <end position="39"/>
    </location>
</feature>
<evidence type="ECO:0000256" key="17">
    <source>
        <dbReference type="SAM" id="Phobius"/>
    </source>
</evidence>
<evidence type="ECO:0000259" key="18">
    <source>
        <dbReference type="Pfam" id="PF00520"/>
    </source>
</evidence>
<keyword evidence="9" id="KW-0915">Sodium</keyword>
<feature type="region of interest" description="Disordered" evidence="16">
    <location>
        <begin position="541"/>
        <end position="562"/>
    </location>
</feature>
<keyword evidence="8 17" id="KW-1133">Transmembrane helix</keyword>
<keyword evidence="11 17" id="KW-0472">Membrane</keyword>
<dbReference type="GeneID" id="116301158"/>
<keyword evidence="3" id="KW-0894">Sodium channel</keyword>
<dbReference type="SUPFAM" id="SSF81324">
    <property type="entry name" value="Voltage-gated potassium channels"/>
    <property type="match status" value="2"/>
</dbReference>
<evidence type="ECO:0000256" key="11">
    <source>
        <dbReference type="ARBA" id="ARBA00023136"/>
    </source>
</evidence>
<keyword evidence="4" id="KW-1003">Cell membrane</keyword>
<evidence type="ECO:0000256" key="1">
    <source>
        <dbReference type="ARBA" id="ARBA00004651"/>
    </source>
</evidence>
<evidence type="ECO:0000256" key="2">
    <source>
        <dbReference type="ARBA" id="ARBA00022448"/>
    </source>
</evidence>
<dbReference type="FunFam" id="1.10.287.70:FF:000217">
    <property type="entry name" value="Sodium channel protein"/>
    <property type="match status" value="1"/>
</dbReference>
<feature type="region of interest" description="Disordered" evidence="16">
    <location>
        <begin position="574"/>
        <end position="596"/>
    </location>
</feature>
<dbReference type="InterPro" id="IPR027359">
    <property type="entry name" value="Volt_channel_dom_sf"/>
</dbReference>
<dbReference type="GO" id="GO:0086010">
    <property type="term" value="P:membrane depolarization during action potential"/>
    <property type="evidence" value="ECO:0007669"/>
    <property type="project" value="TreeGrafter"/>
</dbReference>
<feature type="transmembrane region" description="Helical" evidence="17">
    <location>
        <begin position="839"/>
        <end position="861"/>
    </location>
</feature>
<feature type="transmembrane region" description="Helical" evidence="17">
    <location>
        <begin position="265"/>
        <end position="285"/>
    </location>
</feature>
<dbReference type="GO" id="GO:0005248">
    <property type="term" value="F:voltage-gated sodium channel activity"/>
    <property type="evidence" value="ECO:0007669"/>
    <property type="project" value="TreeGrafter"/>
</dbReference>
<feature type="region of interest" description="Disordered" evidence="16">
    <location>
        <begin position="609"/>
        <end position="630"/>
    </location>
</feature>
<comment type="subcellular location">
    <subcellularLocation>
        <location evidence="1">Cell membrane</location>
        <topology evidence="1">Multi-pass membrane protein</topology>
    </subcellularLocation>
</comment>
<name>A0A6P8IGT4_ACTTE</name>
<evidence type="ECO:0000256" key="3">
    <source>
        <dbReference type="ARBA" id="ARBA00022461"/>
    </source>
</evidence>
<evidence type="ECO:0000256" key="5">
    <source>
        <dbReference type="ARBA" id="ARBA00022692"/>
    </source>
</evidence>
<dbReference type="OrthoDB" id="2984333at2759"/>
<gene>
    <name evidence="20" type="primary">LOC116301158</name>
</gene>
<keyword evidence="15" id="KW-0407">Ion channel</keyword>
<dbReference type="PANTHER" id="PTHR10037">
    <property type="entry name" value="VOLTAGE-GATED CATION CHANNEL CALCIUM AND SODIUM"/>
    <property type="match status" value="1"/>
</dbReference>
<feature type="domain" description="Ion transport" evidence="18">
    <location>
        <begin position="712"/>
        <end position="944"/>
    </location>
</feature>
<evidence type="ECO:0000256" key="4">
    <source>
        <dbReference type="ARBA" id="ARBA00022475"/>
    </source>
</evidence>
<keyword evidence="2" id="KW-0813">Transport</keyword>
<evidence type="ECO:0000256" key="9">
    <source>
        <dbReference type="ARBA" id="ARBA00023053"/>
    </source>
</evidence>
<dbReference type="KEGG" id="aten:116301158"/>
<feature type="domain" description="Ion transport" evidence="18">
    <location>
        <begin position="201"/>
        <end position="476"/>
    </location>
</feature>
<dbReference type="FunFam" id="1.20.120.350:FF:000068">
    <property type="entry name" value="Sodium channel protein"/>
    <property type="match status" value="1"/>
</dbReference>
<feature type="compositionally biased region" description="Basic and acidic residues" evidence="16">
    <location>
        <begin position="12"/>
        <end position="22"/>
    </location>
</feature>
<dbReference type="Gene3D" id="1.10.287.70">
    <property type="match status" value="2"/>
</dbReference>
<dbReference type="GO" id="GO:0001518">
    <property type="term" value="C:voltage-gated sodium channel complex"/>
    <property type="evidence" value="ECO:0007669"/>
    <property type="project" value="TreeGrafter"/>
</dbReference>
<dbReference type="AlphaFoldDB" id="A0A6P8IGT4"/>
<dbReference type="RefSeq" id="XP_031566037.1">
    <property type="nucleotide sequence ID" value="XM_031710177.1"/>
</dbReference>
<dbReference type="PANTHER" id="PTHR10037:SF62">
    <property type="entry name" value="SODIUM CHANNEL PROTEIN 60E"/>
    <property type="match status" value="1"/>
</dbReference>
<keyword evidence="14" id="KW-0739">Sodium transport</keyword>
<evidence type="ECO:0000256" key="10">
    <source>
        <dbReference type="ARBA" id="ARBA00023065"/>
    </source>
</evidence>
<reference evidence="20" key="1">
    <citation type="submission" date="2025-08" db="UniProtKB">
        <authorList>
            <consortium name="RefSeq"/>
        </authorList>
    </citation>
    <scope>IDENTIFICATION</scope>
    <source>
        <tissue evidence="20">Tentacle</tissue>
    </source>
</reference>
<dbReference type="Proteomes" id="UP000515163">
    <property type="component" value="Unplaced"/>
</dbReference>
<evidence type="ECO:0000256" key="12">
    <source>
        <dbReference type="ARBA" id="ARBA00023157"/>
    </source>
</evidence>
<dbReference type="InterPro" id="IPR043203">
    <property type="entry name" value="VGCC_Ca_Na"/>
</dbReference>
<keyword evidence="6" id="KW-0677">Repeat</keyword>
<feature type="transmembrane region" description="Helical" evidence="17">
    <location>
        <begin position="446"/>
        <end position="473"/>
    </location>
</feature>
<feature type="compositionally biased region" description="Polar residues" evidence="16">
    <location>
        <begin position="614"/>
        <end position="627"/>
    </location>
</feature>
<keyword evidence="7" id="KW-0851">Voltage-gated channel</keyword>
<dbReference type="Gene3D" id="1.20.120.350">
    <property type="entry name" value="Voltage-gated potassium channels. Chain C"/>
    <property type="match status" value="2"/>
</dbReference>
<dbReference type="Pfam" id="PF00520">
    <property type="entry name" value="Ion_trans"/>
    <property type="match status" value="2"/>
</dbReference>
<sequence length="1040" mass="116473">MFLRLNPALKSRPQDENRRQINRESALNPVRNPPCRPVKLPSLYPTVSLNSLNSSPGRQENLENWLHVGSNNPSLRSSASSCLGREANSDGSVANVDDTCQSAPQSPAAGGNRVKGTPIVLGATTVLRTSTTALGVGSEFASNAVQSVEQQIESVECETFVVVASRFGKQYVYRFNKAKSLNLFGPLHPFRKAIILFITNQFFEFFILLTIIVNCIFLAIKNAPEEPEYVFAAIYTLEMIVKIIAKGLCMHKFAYLRDPWNWLDFVVVILGYVTLVPNVANLSGIRTFRVLRALRTISAVEGLKTMVNALLKSMKMLSDVLILTIFFLCIFALVGMQLFVGALRNKCVLNVPHQNATNDFFTYAKNTSVWLLNPETDNPVVCGNSSIAGKCPANYTCLPDMGINPNYGYTNFDNFGWALVTAFQLITLDYWENVYNYVLSAMGSWYVFYFVMVIFFGSFYLLNLVLAVVAVSYQQEVLALQDKEQYYNNLKGVASSYSFHGCVVPKLLRNGKSKTKSLASKCKMSFCIPCFWTKNGSKPSEQSNGHASDAESSHASTGGTTRHDTTYIEMSQLNENNNGSNESRTNGTSLDTKSSSFLSVGRGIQLRLSPDSEMISQNPQESSSDTSLGLPKSSFLRKLSAISEQSSHEGSENNVSANNHLRSKSVSFVSRCQTPTDSKSKSHNHEDSKMRTKRPTRWTRMQKRISKVVLNSVFDTVITACILINTLFLSLEYPSMDEDFRAALEIGNKVFTMVFFLEMILKLMVFGPRGYVKSRWNIFDGFIVIISVIDLMAELLITEHDSGLSVLRTFRLLRVFKLAQSWRTMNMLLSTIARSVGQLGNLTLVLGIVIYMLAVVGMQIFEEYYTAKNFDGEMPRWNFTDFWHSFMMIFRVLCGEWIEPLYDCMRVSNVWATLFFLTTLIIGNFLVLNLFLALLLNAFARESLEEEAQKKAKQKPSKFAQGVQRLSKVLRLRGSVSKPTKVIPTIRVQQDGEGTPDGPTLNGESRVTGMMKFITCACALEDDRLLPTQHHPNTCQRIGK</sequence>
<proteinExistence type="predicted"/>
<keyword evidence="12" id="KW-1015">Disulfide bond</keyword>
<keyword evidence="5 17" id="KW-0812">Transmembrane</keyword>
<evidence type="ECO:0000256" key="8">
    <source>
        <dbReference type="ARBA" id="ARBA00022989"/>
    </source>
</evidence>
<keyword evidence="19" id="KW-1185">Reference proteome</keyword>
<evidence type="ECO:0000256" key="13">
    <source>
        <dbReference type="ARBA" id="ARBA00023180"/>
    </source>
</evidence>
<keyword evidence="13" id="KW-0325">Glycoprotein</keyword>
<accession>A0A6P8IGT4</accession>
<feature type="compositionally biased region" description="Basic and acidic residues" evidence="16">
    <location>
        <begin position="678"/>
        <end position="690"/>
    </location>
</feature>